<protein>
    <submittedName>
        <fullName evidence="1">Uncharacterized protein</fullName>
    </submittedName>
</protein>
<evidence type="ECO:0000313" key="2">
    <source>
        <dbReference type="Proteomes" id="UP000015454"/>
    </source>
</evidence>
<organism evidence="1 2">
    <name type="scientific">Leptospira broomii serovar Hurstbridge str. 5399</name>
    <dbReference type="NCBI Taxonomy" id="1049789"/>
    <lineage>
        <taxon>Bacteria</taxon>
        <taxon>Pseudomonadati</taxon>
        <taxon>Spirochaetota</taxon>
        <taxon>Spirochaetia</taxon>
        <taxon>Leptospirales</taxon>
        <taxon>Leptospiraceae</taxon>
        <taxon>Leptospira</taxon>
    </lineage>
</organism>
<accession>T0GDJ0</accession>
<dbReference type="Proteomes" id="UP000015454">
    <property type="component" value="Unassembled WGS sequence"/>
</dbReference>
<dbReference type="AlphaFoldDB" id="T0GDJ0"/>
<reference evidence="1" key="1">
    <citation type="submission" date="2013-05" db="EMBL/GenBank/DDBJ databases">
        <authorList>
            <person name="Harkins D.M."/>
            <person name="Durkin A.S."/>
            <person name="Brinkac L.M."/>
            <person name="Haft D.H."/>
            <person name="Selengut J.D."/>
            <person name="Sanka R."/>
            <person name="DePew J."/>
            <person name="Purushe J."/>
            <person name="Hartskeerl R.A."/>
            <person name="Ahmed A."/>
            <person name="van der Linden H."/>
            <person name="Goris M.G.A."/>
            <person name="Vinetz J.M."/>
            <person name="Sutton G.G."/>
            <person name="Nierman W.C."/>
            <person name="Fouts D.E."/>
        </authorList>
    </citation>
    <scope>NUCLEOTIDE SEQUENCE [LARGE SCALE GENOMIC DNA]</scope>
    <source>
        <strain evidence="1">5399</strain>
    </source>
</reference>
<dbReference type="EMBL" id="AHMO02000011">
    <property type="protein sequence ID" value="EQA43478.1"/>
    <property type="molecule type" value="Genomic_DNA"/>
</dbReference>
<name>T0GDJ0_9LEPT</name>
<keyword evidence="2" id="KW-1185">Reference proteome</keyword>
<proteinExistence type="predicted"/>
<sequence>MLFFDDFKTREFLFFSRKFPFLGHILSFDRFANFPKYFFDLFPEFSDSYPLTIDISFRKTSTSLDSLDAYSFQSEK</sequence>
<comment type="caution">
    <text evidence="1">The sequence shown here is derived from an EMBL/GenBank/DDBJ whole genome shotgun (WGS) entry which is preliminary data.</text>
</comment>
<gene>
    <name evidence="1" type="ORF">LEP1GSC050_1522</name>
</gene>
<evidence type="ECO:0000313" key="1">
    <source>
        <dbReference type="EMBL" id="EQA43478.1"/>
    </source>
</evidence>